<keyword evidence="6" id="KW-0238">DNA-binding</keyword>
<dbReference type="EMBL" id="NCKV01001380">
    <property type="protein sequence ID" value="RWS28441.1"/>
    <property type="molecule type" value="Genomic_DNA"/>
</dbReference>
<dbReference type="PRINTS" id="PR00106">
    <property type="entry name" value="DNAPOLB"/>
</dbReference>
<dbReference type="SUPFAM" id="SSF56672">
    <property type="entry name" value="DNA/RNA polymerases"/>
    <property type="match status" value="1"/>
</dbReference>
<evidence type="ECO:0000256" key="5">
    <source>
        <dbReference type="ARBA" id="ARBA00022932"/>
    </source>
</evidence>
<dbReference type="Pfam" id="PF00136">
    <property type="entry name" value="DNA_pol_B"/>
    <property type="match status" value="1"/>
</dbReference>
<evidence type="ECO:0000256" key="1">
    <source>
        <dbReference type="ARBA" id="ARBA00005755"/>
    </source>
</evidence>
<keyword evidence="10" id="KW-1185">Reference proteome</keyword>
<evidence type="ECO:0000256" key="6">
    <source>
        <dbReference type="ARBA" id="ARBA00023125"/>
    </source>
</evidence>
<dbReference type="STRING" id="299467.A0A443SLN2"/>
<comment type="catalytic activity">
    <reaction evidence="7">
        <text>DNA(n) + a 2'-deoxyribonucleoside 5'-triphosphate = DNA(n+1) + diphosphate</text>
        <dbReference type="Rhea" id="RHEA:22508"/>
        <dbReference type="Rhea" id="RHEA-COMP:17339"/>
        <dbReference type="Rhea" id="RHEA-COMP:17340"/>
        <dbReference type="ChEBI" id="CHEBI:33019"/>
        <dbReference type="ChEBI" id="CHEBI:61560"/>
        <dbReference type="ChEBI" id="CHEBI:173112"/>
        <dbReference type="EC" id="2.7.7.7"/>
    </reaction>
</comment>
<keyword evidence="3" id="KW-0808">Transferase</keyword>
<dbReference type="AlphaFoldDB" id="A0A443SLN2"/>
<feature type="domain" description="DNA-directed DNA polymerase family B multifunctional" evidence="8">
    <location>
        <begin position="198"/>
        <end position="318"/>
    </location>
</feature>
<evidence type="ECO:0000256" key="3">
    <source>
        <dbReference type="ARBA" id="ARBA00022679"/>
    </source>
</evidence>
<sequence>MIVEFVHNSKSIFIDIDSCTRANSGNEAAESVAFSAAANAFREFVSTQDFESIVDSGLLQALAIFSELSKLSINEVLKQSRSSVLKKIYRNLYESFGMQTSTNFECRNDEVVVKGGYCELRKGGLYRDVRVYDMVSMYPSVMIAFNLGPNCTRLTNEESDVCIGASQYVQCVGNADVGVLAKSQLLLRQLKSNAECSVRRKVYKSIANSAYGLACNNEPLFGGKVVAAAVTEIARSIMQALVAYCEEKHLDFIYGDTDSIFVVGDIDTAEALKCILKEKHEHFELKLENSFKYFIQGKCKTYAALTDSNGIVVRGVKRPIRTDYSFQKLQSFEINTN</sequence>
<keyword evidence="5" id="KW-0239">DNA-directed DNA polymerase</keyword>
<evidence type="ECO:0000256" key="2">
    <source>
        <dbReference type="ARBA" id="ARBA00012417"/>
    </source>
</evidence>
<dbReference type="InterPro" id="IPR043502">
    <property type="entry name" value="DNA/RNA_pol_sf"/>
</dbReference>
<accession>A0A443SLN2</accession>
<evidence type="ECO:0000256" key="4">
    <source>
        <dbReference type="ARBA" id="ARBA00022695"/>
    </source>
</evidence>
<evidence type="ECO:0000313" key="9">
    <source>
        <dbReference type="EMBL" id="RWS28441.1"/>
    </source>
</evidence>
<dbReference type="GO" id="GO:0003677">
    <property type="term" value="F:DNA binding"/>
    <property type="evidence" value="ECO:0007669"/>
    <property type="project" value="UniProtKB-KW"/>
</dbReference>
<proteinExistence type="inferred from homology"/>
<evidence type="ECO:0000259" key="8">
    <source>
        <dbReference type="Pfam" id="PF00136"/>
    </source>
</evidence>
<reference evidence="9 10" key="1">
    <citation type="journal article" date="2018" name="Gigascience">
        <title>Genomes of trombidid mites reveal novel predicted allergens and laterally-transferred genes associated with secondary metabolism.</title>
        <authorList>
            <person name="Dong X."/>
            <person name="Chaisiri K."/>
            <person name="Xia D."/>
            <person name="Armstrong S.D."/>
            <person name="Fang Y."/>
            <person name="Donnelly M.J."/>
            <person name="Kadowaki T."/>
            <person name="McGarry J.W."/>
            <person name="Darby A.C."/>
            <person name="Makepeace B.L."/>
        </authorList>
    </citation>
    <scope>NUCLEOTIDE SEQUENCE [LARGE SCALE GENOMIC DNA]</scope>
    <source>
        <strain evidence="9">UoL-UT</strain>
    </source>
</reference>
<name>A0A443SLN2_9ACAR</name>
<keyword evidence="4" id="KW-0548">Nucleotidyltransferase</keyword>
<comment type="caution">
    <text evidence="9">The sequence shown here is derived from an EMBL/GenBank/DDBJ whole genome shotgun (WGS) entry which is preliminary data.</text>
</comment>
<dbReference type="GO" id="GO:0000166">
    <property type="term" value="F:nucleotide binding"/>
    <property type="evidence" value="ECO:0007669"/>
    <property type="project" value="InterPro"/>
</dbReference>
<dbReference type="VEuPathDB" id="VectorBase:LDEU003599"/>
<protein>
    <recommendedName>
        <fullName evidence="2">DNA-directed DNA polymerase</fullName>
        <ecNumber evidence="2">2.7.7.7</ecNumber>
    </recommendedName>
</protein>
<dbReference type="InterPro" id="IPR023211">
    <property type="entry name" value="DNA_pol_palm_dom_sf"/>
</dbReference>
<dbReference type="InterPro" id="IPR006172">
    <property type="entry name" value="DNA-dir_DNA_pol_B"/>
</dbReference>
<dbReference type="Proteomes" id="UP000288716">
    <property type="component" value="Unassembled WGS sequence"/>
</dbReference>
<evidence type="ECO:0000313" key="10">
    <source>
        <dbReference type="Proteomes" id="UP000288716"/>
    </source>
</evidence>
<dbReference type="PROSITE" id="PS00116">
    <property type="entry name" value="DNA_POLYMERASE_B"/>
    <property type="match status" value="1"/>
</dbReference>
<dbReference type="InterPro" id="IPR050240">
    <property type="entry name" value="DNA_pol_type-B"/>
</dbReference>
<gene>
    <name evidence="9" type="ORF">B4U80_12796</name>
</gene>
<dbReference type="InterPro" id="IPR006134">
    <property type="entry name" value="DNA-dir_DNA_pol_B_multi_dom"/>
</dbReference>
<dbReference type="PANTHER" id="PTHR10322">
    <property type="entry name" value="DNA POLYMERASE CATALYTIC SUBUNIT"/>
    <property type="match status" value="1"/>
</dbReference>
<dbReference type="OrthoDB" id="4540587at2759"/>
<dbReference type="PANTHER" id="PTHR10322:SF23">
    <property type="entry name" value="DNA POLYMERASE DELTA CATALYTIC SUBUNIT"/>
    <property type="match status" value="1"/>
</dbReference>
<dbReference type="GO" id="GO:0003887">
    <property type="term" value="F:DNA-directed DNA polymerase activity"/>
    <property type="evidence" value="ECO:0007669"/>
    <property type="project" value="UniProtKB-KW"/>
</dbReference>
<evidence type="ECO:0000256" key="7">
    <source>
        <dbReference type="ARBA" id="ARBA00049244"/>
    </source>
</evidence>
<dbReference type="Gene3D" id="3.90.1600.10">
    <property type="entry name" value="Palm domain of DNA polymerase"/>
    <property type="match status" value="1"/>
</dbReference>
<organism evidence="9 10">
    <name type="scientific">Leptotrombidium deliense</name>
    <dbReference type="NCBI Taxonomy" id="299467"/>
    <lineage>
        <taxon>Eukaryota</taxon>
        <taxon>Metazoa</taxon>
        <taxon>Ecdysozoa</taxon>
        <taxon>Arthropoda</taxon>
        <taxon>Chelicerata</taxon>
        <taxon>Arachnida</taxon>
        <taxon>Acari</taxon>
        <taxon>Acariformes</taxon>
        <taxon>Trombidiformes</taxon>
        <taxon>Prostigmata</taxon>
        <taxon>Anystina</taxon>
        <taxon>Parasitengona</taxon>
        <taxon>Trombiculoidea</taxon>
        <taxon>Trombiculidae</taxon>
        <taxon>Leptotrombidium</taxon>
    </lineage>
</organism>
<dbReference type="InterPro" id="IPR017964">
    <property type="entry name" value="DNA-dir_DNA_pol_B_CS"/>
</dbReference>
<comment type="similarity">
    <text evidence="1">Belongs to the DNA polymerase type-B family.</text>
</comment>
<dbReference type="EC" id="2.7.7.7" evidence="2"/>